<keyword evidence="1" id="KW-0175">Coiled coil</keyword>
<evidence type="ECO:0000313" key="5">
    <source>
        <dbReference type="Proteomes" id="UP000177199"/>
    </source>
</evidence>
<feature type="coiled-coil region" evidence="1">
    <location>
        <begin position="270"/>
        <end position="304"/>
    </location>
</feature>
<dbReference type="InterPro" id="IPR017850">
    <property type="entry name" value="Alkaline_phosphatase_core_sf"/>
</dbReference>
<dbReference type="AlphaFoldDB" id="A0A1F7HJD5"/>
<evidence type="ECO:0000259" key="3">
    <source>
        <dbReference type="Pfam" id="PF00884"/>
    </source>
</evidence>
<feature type="domain" description="Sulfatase N-terminal" evidence="3">
    <location>
        <begin position="115"/>
        <end position="335"/>
    </location>
</feature>
<dbReference type="Gene3D" id="3.40.720.10">
    <property type="entry name" value="Alkaline Phosphatase, subunit A"/>
    <property type="match status" value="1"/>
</dbReference>
<accession>A0A1F7HJD5</accession>
<organism evidence="4 5">
    <name type="scientific">Candidatus Roizmanbacteria bacterium RIFCSPHIGHO2_12_FULL_33_9</name>
    <dbReference type="NCBI Taxonomy" id="1802045"/>
    <lineage>
        <taxon>Bacteria</taxon>
        <taxon>Candidatus Roizmaniibacteriota</taxon>
    </lineage>
</organism>
<dbReference type="EMBL" id="MFZV01000010">
    <property type="protein sequence ID" value="OGK31321.1"/>
    <property type="molecule type" value="Genomic_DNA"/>
</dbReference>
<sequence>MLLSFERSKNKSFDKVNPALNFISIFLILFLLLDIFKNPKLIQYTNRSNNWTDEQQTEVRKTPDADAEDLRDIYFIVPDRYPSNEVLSKQYGFDNSNFINYLSEKGFFIADKSRSVYPTTTMSLGSELNMMFLDEFTTQYGTETSDFKPVVSFLRNNEVGKLLKERGYTYINLGSWWHVTQRFDIADININSKGLANDEFIIRFLETTMFTEFADTLLPEEYRLSHRSEQKKTANFQSEKIKEVANMQSPKFVFVHFILPHPPYVFDKDCNYLKEKITDDRTEIENYKEQIRCANKKLKDMIDYILKNSKKEPIIILQSDEGPHPIKSPLPKDNDWKNADNVALSEKFKILNTLYLPGVDHSILQKDLSPVNTFRFIFNTYFEENFEYLPNKTFIFSDQGHIFDYKEITNELR</sequence>
<evidence type="ECO:0000256" key="1">
    <source>
        <dbReference type="SAM" id="Coils"/>
    </source>
</evidence>
<dbReference type="Proteomes" id="UP000177199">
    <property type="component" value="Unassembled WGS sequence"/>
</dbReference>
<reference evidence="4 5" key="1">
    <citation type="journal article" date="2016" name="Nat. Commun.">
        <title>Thousands of microbial genomes shed light on interconnected biogeochemical processes in an aquifer system.</title>
        <authorList>
            <person name="Anantharaman K."/>
            <person name="Brown C.T."/>
            <person name="Hug L.A."/>
            <person name="Sharon I."/>
            <person name="Castelle C.J."/>
            <person name="Probst A.J."/>
            <person name="Thomas B.C."/>
            <person name="Singh A."/>
            <person name="Wilkins M.J."/>
            <person name="Karaoz U."/>
            <person name="Brodie E.L."/>
            <person name="Williams K.H."/>
            <person name="Hubbard S.S."/>
            <person name="Banfield J.F."/>
        </authorList>
    </citation>
    <scope>NUCLEOTIDE SEQUENCE [LARGE SCALE GENOMIC DNA]</scope>
</reference>
<dbReference type="SUPFAM" id="SSF53649">
    <property type="entry name" value="Alkaline phosphatase-like"/>
    <property type="match status" value="1"/>
</dbReference>
<evidence type="ECO:0000256" key="2">
    <source>
        <dbReference type="SAM" id="Phobius"/>
    </source>
</evidence>
<evidence type="ECO:0000313" key="4">
    <source>
        <dbReference type="EMBL" id="OGK31321.1"/>
    </source>
</evidence>
<proteinExistence type="predicted"/>
<dbReference type="InterPro" id="IPR000917">
    <property type="entry name" value="Sulfatase_N"/>
</dbReference>
<keyword evidence="2" id="KW-1133">Transmembrane helix</keyword>
<protein>
    <recommendedName>
        <fullName evidence="3">Sulfatase N-terminal domain-containing protein</fullName>
    </recommendedName>
</protein>
<feature type="transmembrane region" description="Helical" evidence="2">
    <location>
        <begin position="20"/>
        <end position="36"/>
    </location>
</feature>
<name>A0A1F7HJD5_9BACT</name>
<comment type="caution">
    <text evidence="4">The sequence shown here is derived from an EMBL/GenBank/DDBJ whole genome shotgun (WGS) entry which is preliminary data.</text>
</comment>
<keyword evidence="2" id="KW-0472">Membrane</keyword>
<keyword evidence="2" id="KW-0812">Transmembrane</keyword>
<gene>
    <name evidence="4" type="ORF">A3F29_02060</name>
</gene>
<dbReference type="Pfam" id="PF00884">
    <property type="entry name" value="Sulfatase"/>
    <property type="match status" value="1"/>
</dbReference>